<keyword evidence="8" id="KW-1185">Reference proteome</keyword>
<dbReference type="Gene3D" id="3.40.50.300">
    <property type="entry name" value="P-loop containing nucleotide triphosphate hydrolases"/>
    <property type="match status" value="1"/>
</dbReference>
<evidence type="ECO:0000259" key="5">
    <source>
        <dbReference type="PROSITE" id="PS50045"/>
    </source>
</evidence>
<evidence type="ECO:0000256" key="1">
    <source>
        <dbReference type="ARBA" id="ARBA00022741"/>
    </source>
</evidence>
<keyword evidence="4" id="KW-0804">Transcription</keyword>
<dbReference type="Pfam" id="PF13188">
    <property type="entry name" value="PAS_8"/>
    <property type="match status" value="1"/>
</dbReference>
<feature type="domain" description="PAS" evidence="6">
    <location>
        <begin position="8"/>
        <end position="61"/>
    </location>
</feature>
<evidence type="ECO:0000313" key="7">
    <source>
        <dbReference type="EMBL" id="SKC39473.1"/>
    </source>
</evidence>
<feature type="domain" description="PAS" evidence="6">
    <location>
        <begin position="109"/>
        <end position="167"/>
    </location>
</feature>
<dbReference type="PROSITE" id="PS00675">
    <property type="entry name" value="SIGMA54_INTERACT_1"/>
    <property type="match status" value="1"/>
</dbReference>
<dbReference type="InterPro" id="IPR002078">
    <property type="entry name" value="Sigma_54_int"/>
</dbReference>
<dbReference type="STRING" id="36842.SAMN02194393_00474"/>
<feature type="domain" description="Sigma-54 factor interaction" evidence="5">
    <location>
        <begin position="259"/>
        <end position="487"/>
    </location>
</feature>
<organism evidence="7 8">
    <name type="scientific">Maledivibacter halophilus</name>
    <dbReference type="NCBI Taxonomy" id="36842"/>
    <lineage>
        <taxon>Bacteria</taxon>
        <taxon>Bacillati</taxon>
        <taxon>Bacillota</taxon>
        <taxon>Clostridia</taxon>
        <taxon>Peptostreptococcales</taxon>
        <taxon>Caminicellaceae</taxon>
        <taxon>Maledivibacter</taxon>
    </lineage>
</organism>
<evidence type="ECO:0000259" key="6">
    <source>
        <dbReference type="PROSITE" id="PS50112"/>
    </source>
</evidence>
<dbReference type="AlphaFoldDB" id="A0A1T5IKH0"/>
<dbReference type="SUPFAM" id="SSF46689">
    <property type="entry name" value="Homeodomain-like"/>
    <property type="match status" value="1"/>
</dbReference>
<dbReference type="InterPro" id="IPR035965">
    <property type="entry name" value="PAS-like_dom_sf"/>
</dbReference>
<dbReference type="FunFam" id="3.40.50.300:FF:000006">
    <property type="entry name" value="DNA-binding transcriptional regulator NtrC"/>
    <property type="match status" value="1"/>
</dbReference>
<dbReference type="GO" id="GO:0005524">
    <property type="term" value="F:ATP binding"/>
    <property type="evidence" value="ECO:0007669"/>
    <property type="project" value="UniProtKB-KW"/>
</dbReference>
<accession>A0A1T5IKH0</accession>
<keyword evidence="1" id="KW-0547">Nucleotide-binding</keyword>
<dbReference type="RefSeq" id="WP_079489051.1">
    <property type="nucleotide sequence ID" value="NZ_FUZT01000001.1"/>
</dbReference>
<dbReference type="Pfam" id="PF13426">
    <property type="entry name" value="PAS_9"/>
    <property type="match status" value="1"/>
</dbReference>
<dbReference type="Gene3D" id="3.30.450.20">
    <property type="entry name" value="PAS domain"/>
    <property type="match status" value="2"/>
</dbReference>
<dbReference type="GO" id="GO:0043565">
    <property type="term" value="F:sequence-specific DNA binding"/>
    <property type="evidence" value="ECO:0007669"/>
    <property type="project" value="InterPro"/>
</dbReference>
<reference evidence="7 8" key="1">
    <citation type="submission" date="2017-02" db="EMBL/GenBank/DDBJ databases">
        <authorList>
            <person name="Peterson S.W."/>
        </authorList>
    </citation>
    <scope>NUCLEOTIDE SEQUENCE [LARGE SCALE GENOMIC DNA]</scope>
    <source>
        <strain evidence="7 8">M1</strain>
    </source>
</reference>
<dbReference type="PANTHER" id="PTHR32071:SF74">
    <property type="entry name" value="TRANSCRIPTIONAL ACTIVATOR ROCR"/>
    <property type="match status" value="1"/>
</dbReference>
<dbReference type="Pfam" id="PF25601">
    <property type="entry name" value="AAA_lid_14"/>
    <property type="match status" value="1"/>
</dbReference>
<dbReference type="InterPro" id="IPR058031">
    <property type="entry name" value="AAA_lid_NorR"/>
</dbReference>
<dbReference type="SMART" id="SM00091">
    <property type="entry name" value="PAS"/>
    <property type="match status" value="2"/>
</dbReference>
<dbReference type="EMBL" id="FUZT01000001">
    <property type="protein sequence ID" value="SKC39473.1"/>
    <property type="molecule type" value="Genomic_DNA"/>
</dbReference>
<dbReference type="Gene3D" id="1.10.10.60">
    <property type="entry name" value="Homeodomain-like"/>
    <property type="match status" value="1"/>
</dbReference>
<dbReference type="InterPro" id="IPR000014">
    <property type="entry name" value="PAS"/>
</dbReference>
<dbReference type="GO" id="GO:0006355">
    <property type="term" value="P:regulation of DNA-templated transcription"/>
    <property type="evidence" value="ECO:0007669"/>
    <property type="project" value="InterPro"/>
</dbReference>
<dbReference type="Gene3D" id="1.10.8.60">
    <property type="match status" value="1"/>
</dbReference>
<keyword evidence="2" id="KW-0067">ATP-binding</keyword>
<evidence type="ECO:0000256" key="3">
    <source>
        <dbReference type="ARBA" id="ARBA00023015"/>
    </source>
</evidence>
<evidence type="ECO:0000256" key="4">
    <source>
        <dbReference type="ARBA" id="ARBA00023163"/>
    </source>
</evidence>
<protein>
    <submittedName>
        <fullName evidence="7">Arginine utilization regulatory protein</fullName>
    </submittedName>
</protein>
<dbReference type="PANTHER" id="PTHR32071">
    <property type="entry name" value="TRANSCRIPTIONAL REGULATORY PROTEIN"/>
    <property type="match status" value="1"/>
</dbReference>
<dbReference type="CDD" id="cd00009">
    <property type="entry name" value="AAA"/>
    <property type="match status" value="1"/>
</dbReference>
<dbReference type="SMART" id="SM00382">
    <property type="entry name" value="AAA"/>
    <property type="match status" value="1"/>
</dbReference>
<dbReference type="NCBIfam" id="TIGR00229">
    <property type="entry name" value="sensory_box"/>
    <property type="match status" value="1"/>
</dbReference>
<dbReference type="CDD" id="cd00130">
    <property type="entry name" value="PAS"/>
    <property type="match status" value="1"/>
</dbReference>
<dbReference type="Pfam" id="PF00158">
    <property type="entry name" value="Sigma54_activat"/>
    <property type="match status" value="1"/>
</dbReference>
<dbReference type="PRINTS" id="PR01590">
    <property type="entry name" value="HTHFIS"/>
</dbReference>
<dbReference type="Proteomes" id="UP000190285">
    <property type="component" value="Unassembled WGS sequence"/>
</dbReference>
<keyword evidence="3" id="KW-0805">Transcription regulation</keyword>
<name>A0A1T5IKH0_9FIRM</name>
<dbReference type="SUPFAM" id="SSF52540">
    <property type="entry name" value="P-loop containing nucleoside triphosphate hydrolases"/>
    <property type="match status" value="1"/>
</dbReference>
<dbReference type="Pfam" id="PF02954">
    <property type="entry name" value="HTH_8"/>
    <property type="match status" value="1"/>
</dbReference>
<dbReference type="InterPro" id="IPR002197">
    <property type="entry name" value="HTH_Fis"/>
</dbReference>
<dbReference type="PROSITE" id="PS50045">
    <property type="entry name" value="SIGMA54_INTERACT_4"/>
    <property type="match status" value="1"/>
</dbReference>
<evidence type="ECO:0000313" key="8">
    <source>
        <dbReference type="Proteomes" id="UP000190285"/>
    </source>
</evidence>
<proteinExistence type="predicted"/>
<dbReference type="InterPro" id="IPR027417">
    <property type="entry name" value="P-loop_NTPase"/>
</dbReference>
<gene>
    <name evidence="7" type="ORF">SAMN02194393_00474</name>
</gene>
<dbReference type="PROSITE" id="PS50112">
    <property type="entry name" value="PAS"/>
    <property type="match status" value="2"/>
</dbReference>
<sequence length="585" mass="66785">MEEKYDFFKKLLKTIFTNIQQGIIILEKNNILSCINPKAAELLEISVSDAIGRNFEIICPELFIQGKLKSGTFNLINGKKIKSTLIASIGLSRNDKKVLFLQTTSIKDEYDILKNIVNSIDEAIMACDHEGRLIIYNDANQKLDNLLREKVLGQLVTNIYNLTQENSLLFQAMKERKPIQDKHQSYTTCTGKKLNIVCNTYPLFRNSKVVGAVSIMRDYSKIKELSDKILDLQEQLHKRNKKNTKNTSIKSAKYTFDDIIGLSQPLEQSITWAKQAAKTDSPVLIYGETGTGKELFAQSIHNASQRASKPFIAINCAAIPENLLEGILFGTVSGSFSGAVDRPGLFEQATTGTLLLDELNSMSMGLQSKLLRVLQEGVIRRVGAIDEIPVDVRIITNINMEPYEAIQKQKLREDLFYRLSVVYLKIPSLHQHKEDIPLLAKNFISKYNRKFNSTVDNLSSDTMNIFMQYEWPGNIREFQHAIESAMNIMKNYETIILPEHLPQHIFNNSHRSLNKKNDFNLSLQIGELSNTMKTIEKQIILLSLQKNNWNVASTARKLGMKRQSLQYRMKKYNIKQSIIKKNEFF</sequence>
<dbReference type="InterPro" id="IPR009057">
    <property type="entry name" value="Homeodomain-like_sf"/>
</dbReference>
<dbReference type="OrthoDB" id="9803970at2"/>
<dbReference type="SUPFAM" id="SSF55785">
    <property type="entry name" value="PYP-like sensor domain (PAS domain)"/>
    <property type="match status" value="2"/>
</dbReference>
<evidence type="ECO:0000256" key="2">
    <source>
        <dbReference type="ARBA" id="ARBA00022840"/>
    </source>
</evidence>
<dbReference type="InterPro" id="IPR025662">
    <property type="entry name" value="Sigma_54_int_dom_ATP-bd_1"/>
</dbReference>
<dbReference type="InterPro" id="IPR003593">
    <property type="entry name" value="AAA+_ATPase"/>
</dbReference>